<gene>
    <name evidence="2" type="ORF">COR50_13145</name>
</gene>
<feature type="chain" id="PRO_5012922976" evidence="1">
    <location>
        <begin position="20"/>
        <end position="637"/>
    </location>
</feature>
<keyword evidence="1" id="KW-0732">Signal</keyword>
<dbReference type="SUPFAM" id="SSF48452">
    <property type="entry name" value="TPR-like"/>
    <property type="match status" value="1"/>
</dbReference>
<keyword evidence="2" id="KW-0449">Lipoprotein</keyword>
<organism evidence="2 3">
    <name type="scientific">Chitinophaga caeni</name>
    <dbReference type="NCBI Taxonomy" id="2029983"/>
    <lineage>
        <taxon>Bacteria</taxon>
        <taxon>Pseudomonadati</taxon>
        <taxon>Bacteroidota</taxon>
        <taxon>Chitinophagia</taxon>
        <taxon>Chitinophagales</taxon>
        <taxon>Chitinophagaceae</taxon>
        <taxon>Chitinophaga</taxon>
    </lineage>
</organism>
<dbReference type="EMBL" id="CP023777">
    <property type="protein sequence ID" value="ATL48037.1"/>
    <property type="molecule type" value="Genomic_DNA"/>
</dbReference>
<accession>A0A291QVS4</accession>
<dbReference type="OrthoDB" id="9766256at2"/>
<evidence type="ECO:0000313" key="3">
    <source>
        <dbReference type="Proteomes" id="UP000220133"/>
    </source>
</evidence>
<name>A0A291QVS4_9BACT</name>
<feature type="signal peptide" evidence="1">
    <location>
        <begin position="1"/>
        <end position="19"/>
    </location>
</feature>
<dbReference type="PROSITE" id="PS51257">
    <property type="entry name" value="PROKAR_LIPOPROTEIN"/>
    <property type="match status" value="1"/>
</dbReference>
<dbReference type="RefSeq" id="WP_098194414.1">
    <property type="nucleotide sequence ID" value="NZ_CP023777.1"/>
</dbReference>
<dbReference type="KEGG" id="cbae:COR50_13145"/>
<dbReference type="Proteomes" id="UP000220133">
    <property type="component" value="Chromosome"/>
</dbReference>
<keyword evidence="3" id="KW-1185">Reference proteome</keyword>
<evidence type="ECO:0000256" key="1">
    <source>
        <dbReference type="SAM" id="SignalP"/>
    </source>
</evidence>
<reference evidence="2 3" key="1">
    <citation type="submission" date="2017-10" db="EMBL/GenBank/DDBJ databases">
        <title>Paenichitinophaga pekingensis gen. nov., sp. nov., isolated from activated sludge.</title>
        <authorList>
            <person name="Jin D."/>
            <person name="Kong X."/>
            <person name="Deng Y."/>
            <person name="Bai Z."/>
        </authorList>
    </citation>
    <scope>NUCLEOTIDE SEQUENCE [LARGE SCALE GENOMIC DNA]</scope>
    <source>
        <strain evidence="2 3">13</strain>
    </source>
</reference>
<protein>
    <submittedName>
        <fullName evidence="2">SusD/RagB family nutrient-binding outer membrane lipoprotein</fullName>
    </submittedName>
</protein>
<sequence length="637" mass="71277">MKKILIKSSWLLAAVMTLASCSKFEDLNVDPKSASEDQVQLEFFIHNSITGAQMDPHIAERVFVLYWKTAGRQQFGGGLSSGSSDDGWSTDYYRYLNGWLNSINTAIQLGEKKVESGDIKEYTNNLIQVARIWRAYLMSEMSDNFGPIPIEGFNGTNPTYSSVKDIYYYMLDELKDAVSKIDENVVNPDALGKFDLAYGYNYTKWIKYANSLRMRLAMRLSEVDAGKAQSEFEAAVATGKYIKTMDETFQVQEQTGWDPLSGVMSREWNSQILSTTLENLYTGLGGVPSASQLDADKQPYVKPADYAGLYLPDHFAMATNDPLAGYWLDGIPNVVDPRGLATFILPGDYSNPNFSKYPSYDQPTWENTVGNLNDANNNVQVELDGKFTWNGTNAGNWGVKGTRNAFRSGTVGGWPRMAQEYRTSTNKRIFFAPWETYFLVAEAAERGWTVPMSGKEAYEAGITSSFEYNGVSQYLGAYLTSTSYNNDGTSVSWDHTAEPPATRSMNFKNGYTNATGTVAIKYPVNNLYKNGSVRNDHLTKIITQKYLAQVPWLPLEGWNDQRRLGLPFFENPAVEEPLPALPALNSSTYMTSDIRFFPQRLRYPTNLSNSNATGYQEAVSMLGGPDAVLTPLWWAKH</sequence>
<dbReference type="InterPro" id="IPR011990">
    <property type="entry name" value="TPR-like_helical_dom_sf"/>
</dbReference>
<dbReference type="Gene3D" id="1.25.40.390">
    <property type="match status" value="2"/>
</dbReference>
<dbReference type="Pfam" id="PF12741">
    <property type="entry name" value="SusD-like"/>
    <property type="match status" value="2"/>
</dbReference>
<proteinExistence type="predicted"/>
<evidence type="ECO:0000313" key="2">
    <source>
        <dbReference type="EMBL" id="ATL48037.1"/>
    </source>
</evidence>
<dbReference type="AlphaFoldDB" id="A0A291QVS4"/>
<dbReference type="InterPro" id="IPR024302">
    <property type="entry name" value="SusD-like"/>
</dbReference>